<evidence type="ECO:0000256" key="1">
    <source>
        <dbReference type="SAM" id="SignalP"/>
    </source>
</evidence>
<dbReference type="Proteomes" id="UP000272771">
    <property type="component" value="Chromosome"/>
</dbReference>
<name>A0A448VL45_9NEIS</name>
<dbReference type="EMBL" id="LR134533">
    <property type="protein sequence ID" value="VEJ50477.1"/>
    <property type="molecule type" value="Genomic_DNA"/>
</dbReference>
<dbReference type="RefSeq" id="WP_193777267.1">
    <property type="nucleotide sequence ID" value="NZ_CAUJRG010000002.1"/>
</dbReference>
<evidence type="ECO:0000313" key="3">
    <source>
        <dbReference type="Proteomes" id="UP000272771"/>
    </source>
</evidence>
<sequence length="176" mass="19554">MKKILASLAASAAIFTSLPAQAGDVLTGDTKLACEAILCLSTGDRPHECAASIKRYFNIRHKKFHKTLEARRNFLNLCPSSNESNMPGLIDVLVNGAGRCDAAELNRINRATYTKKIRETGGRYADRSWITVEVPYIRNAKPSYCSAYFEHSWTTAGDHVKYVGEEKEGGRWVNVK</sequence>
<gene>
    <name evidence="2" type="ORF">NCTC12742_00710</name>
</gene>
<evidence type="ECO:0000313" key="2">
    <source>
        <dbReference type="EMBL" id="VEJ50477.1"/>
    </source>
</evidence>
<dbReference type="STRING" id="28091.SAMEA3174300_01335"/>
<proteinExistence type="predicted"/>
<keyword evidence="3" id="KW-1185">Reference proteome</keyword>
<feature type="signal peptide" evidence="1">
    <location>
        <begin position="1"/>
        <end position="22"/>
    </location>
</feature>
<organism evidence="2 3">
    <name type="scientific">Neisseria weaveri</name>
    <dbReference type="NCBI Taxonomy" id="28091"/>
    <lineage>
        <taxon>Bacteria</taxon>
        <taxon>Pseudomonadati</taxon>
        <taxon>Pseudomonadota</taxon>
        <taxon>Betaproteobacteria</taxon>
        <taxon>Neisseriales</taxon>
        <taxon>Neisseriaceae</taxon>
        <taxon>Neisseria</taxon>
    </lineage>
</organism>
<dbReference type="Pfam" id="PF07424">
    <property type="entry name" value="TrbM"/>
    <property type="match status" value="1"/>
</dbReference>
<accession>A0A448VL45</accession>
<dbReference type="InterPro" id="IPR009989">
    <property type="entry name" value="TrbM"/>
</dbReference>
<dbReference type="AlphaFoldDB" id="A0A448VL45"/>
<feature type="chain" id="PRO_5019564570" evidence="1">
    <location>
        <begin position="23"/>
        <end position="176"/>
    </location>
</feature>
<reference evidence="2 3" key="1">
    <citation type="submission" date="2018-12" db="EMBL/GenBank/DDBJ databases">
        <authorList>
            <consortium name="Pathogen Informatics"/>
        </authorList>
    </citation>
    <scope>NUCLEOTIDE SEQUENCE [LARGE SCALE GENOMIC DNA]</scope>
    <source>
        <strain evidence="2 3">NCTC12742</strain>
    </source>
</reference>
<protein>
    <submittedName>
        <fullName evidence="2">TrbM</fullName>
    </submittedName>
</protein>
<keyword evidence="1" id="KW-0732">Signal</keyword>